<dbReference type="AlphaFoldDB" id="A0A424YN34"/>
<organism evidence="2 3">
    <name type="scientific">Methanosalsum natronophilum</name>
    <dbReference type="NCBI Taxonomy" id="768733"/>
    <lineage>
        <taxon>Archaea</taxon>
        <taxon>Methanobacteriati</taxon>
        <taxon>Methanobacteriota</taxon>
        <taxon>Stenosarchaea group</taxon>
        <taxon>Methanomicrobia</taxon>
        <taxon>Methanosarcinales</taxon>
        <taxon>Methanosarcinaceae</taxon>
        <taxon>Methanosalsum</taxon>
    </lineage>
</organism>
<sequence>MGRKISNDLWRANNSESLEDSSPFKRVGNVLSNNRLIVIGLILCILLTLLITMAYTAPVHRWGDSSTYYMQISSISEDYDIEYRPEDIQRAINNKFDDLPAGLYMIKTDDGRYYYGKEYSYALFAAPLYSLLGVNGILVFNAFLFWLMILMGYLHLRRTNTDLIALCLSSAFFLISTAFVYIFWIHPEVYNMFLITAGIFFWLTYRHKKDYRFLYISLLIIGIATVAKLPNCLIFMPIVCYELIIHFNKYRSNSRYKKIIAGDPRKFGLKYILLFGILVLLPVILFYGFFYINTDAKTFYGGDRLYYVSDYPFVDGYDSVNEPGKPAFSVEEGRLSALIIDLDNANKIFYNIFYYFFGRFTGMIWYYPFALFALLSLLIGFVRLLDKPFNFNNLSDILITDKEKYLLLLGIILNIAFFIVIIGNNYLGGMHAVGNRYFYVYPAFIFLLGFVDPKKLLALSLIALVFITPVFTDPINVSATPLTLAYSFPQKFAPIEYSQMNNLPFWGKIWSFDEALVIQIDDHSSYYQGMMSVSDGTAEFLIRPRVDPNTIGLMVYSYYDDTSHVSIMPFSDMEPAYQDNMYSIYKVSISSSGTTWIKPINLMNMAPLQFNTPIIFGQNGTAQQYQLTGWSHPEEGFTWTSGYQAGLALQMED</sequence>
<feature type="transmembrane region" description="Helical" evidence="1">
    <location>
        <begin position="128"/>
        <end position="151"/>
    </location>
</feature>
<feature type="non-terminal residue" evidence="2">
    <location>
        <position position="653"/>
    </location>
</feature>
<evidence type="ECO:0000256" key="1">
    <source>
        <dbReference type="SAM" id="Phobius"/>
    </source>
</evidence>
<reference evidence="2 3" key="1">
    <citation type="submission" date="2018-08" db="EMBL/GenBank/DDBJ databases">
        <title>The metabolism and importance of syntrophic acetate oxidation coupled to methane or sulfide production in haloalkaline environments.</title>
        <authorList>
            <person name="Timmers P.H.A."/>
            <person name="Vavourakis C.D."/>
            <person name="Sorokin D.Y."/>
            <person name="Sinninghe Damste J.S."/>
            <person name="Muyzer G."/>
            <person name="Stams A.J.M."/>
            <person name="Plugge C.M."/>
        </authorList>
    </citation>
    <scope>NUCLEOTIDE SEQUENCE [LARGE SCALE GENOMIC DNA]</scope>
    <source>
        <strain evidence="2">MSAO_Arc3</strain>
    </source>
</reference>
<keyword evidence="1" id="KW-0812">Transmembrane</keyword>
<evidence type="ECO:0000313" key="2">
    <source>
        <dbReference type="EMBL" id="RQD80423.1"/>
    </source>
</evidence>
<feature type="transmembrane region" description="Helical" evidence="1">
    <location>
        <begin position="233"/>
        <end position="250"/>
    </location>
</feature>
<name>A0A424YN34_9EURY</name>
<feature type="transmembrane region" description="Helical" evidence="1">
    <location>
        <begin position="36"/>
        <end position="57"/>
    </location>
</feature>
<feature type="transmembrane region" description="Helical" evidence="1">
    <location>
        <begin position="364"/>
        <end position="385"/>
    </location>
</feature>
<feature type="transmembrane region" description="Helical" evidence="1">
    <location>
        <begin position="189"/>
        <end position="205"/>
    </location>
</feature>
<keyword evidence="1" id="KW-1133">Transmembrane helix</keyword>
<protein>
    <recommendedName>
        <fullName evidence="4">Glycosyltransferase RgtA/B/C/D-like domain-containing protein</fullName>
    </recommendedName>
</protein>
<feature type="transmembrane region" description="Helical" evidence="1">
    <location>
        <begin position="433"/>
        <end position="451"/>
    </location>
</feature>
<feature type="transmembrane region" description="Helical" evidence="1">
    <location>
        <begin position="271"/>
        <end position="292"/>
    </location>
</feature>
<keyword evidence="1" id="KW-0472">Membrane</keyword>
<feature type="transmembrane region" description="Helical" evidence="1">
    <location>
        <begin position="163"/>
        <end position="183"/>
    </location>
</feature>
<feature type="transmembrane region" description="Helical" evidence="1">
    <location>
        <begin position="212"/>
        <end position="227"/>
    </location>
</feature>
<accession>A0A424YN34</accession>
<dbReference type="Proteomes" id="UP000284763">
    <property type="component" value="Unassembled WGS sequence"/>
</dbReference>
<gene>
    <name evidence="2" type="ORF">D5R95_08780</name>
</gene>
<evidence type="ECO:0000313" key="3">
    <source>
        <dbReference type="Proteomes" id="UP000284763"/>
    </source>
</evidence>
<dbReference type="EMBL" id="QZAB01000560">
    <property type="protein sequence ID" value="RQD80423.1"/>
    <property type="molecule type" value="Genomic_DNA"/>
</dbReference>
<comment type="caution">
    <text evidence="2">The sequence shown here is derived from an EMBL/GenBank/DDBJ whole genome shotgun (WGS) entry which is preliminary data.</text>
</comment>
<feature type="transmembrane region" description="Helical" evidence="1">
    <location>
        <begin position="405"/>
        <end position="427"/>
    </location>
</feature>
<evidence type="ECO:0008006" key="4">
    <source>
        <dbReference type="Google" id="ProtNLM"/>
    </source>
</evidence>
<feature type="transmembrane region" description="Helical" evidence="1">
    <location>
        <begin position="456"/>
        <end position="472"/>
    </location>
</feature>
<proteinExistence type="predicted"/>